<sequence length="771" mass="82206">MERKRWGSVSGGTCVYRDLSAFGAELRRRRVSRGLSLRTLARKLGLPGHSGLVDYEQGRRLVPAHLLEAFSRVLDDGNGELRRLHDLVLASRADPAPGVFTPERTVPASPFPADLADFVGRERELADVEAWLDRPAAGAASRVLAVSGPPGIGKTSVAVRLAHRLAERRPDVSLYLDLGGSGPAPLDVGQALHRMLVGLGLPETGIPADLDDRAALLRSVLCGRRALILLDDVADERQVRPLIAGGPTITVLTSRNPLEGLDGAHHVPLAGLAPGAAVDLLAAVIGPARVAVEPDAAHELVELCALLPLAIRLLATRLATWPRCPLADRVHDLAVAEQRLDLLRAGDRTVRGVLTAAHDALPDPARRLFRRLSLVPGRHFGVDAAAVALGVTPATAGELLRAVVDAGLAQAAPTPDRYRFHDIVALFAADRCAAEETSADQEKIQADLVSWALTTAARAAGLLDPSGRATPDPDSPLRTARAATRWLDEEIDTVTDAIRRATAAGRADLVHPLTASLPCYLDLRTRWDVMEELGTHARALAVETGDRRQEAVALNCLGLASRESGRPAAAIRYCKQAGLVAGTTGDVLAEGIALEGWGHALVTAHRQAEAVPILRQAVALLATQPHRWYEAGALNQLGRALREVRHHDEAVTRHEEAIAVFQEIGAVRGEGLARTHLGDTLAAAGRLTDAAAAHALAYEHFARDSDEWGQALALRGLTTARLAQGRQVEETASPPEVERRFDSTHDGPGAPRQLLTRIEQVGHRQPAPAPG</sequence>
<organism evidence="3 4">
    <name type="scientific">Actinokineospora auranticolor</name>
    <dbReference type="NCBI Taxonomy" id="155976"/>
    <lineage>
        <taxon>Bacteria</taxon>
        <taxon>Bacillati</taxon>
        <taxon>Actinomycetota</taxon>
        <taxon>Actinomycetes</taxon>
        <taxon>Pseudonocardiales</taxon>
        <taxon>Pseudonocardiaceae</taxon>
        <taxon>Actinokineospora</taxon>
    </lineage>
</organism>
<feature type="compositionally biased region" description="Basic and acidic residues" evidence="1">
    <location>
        <begin position="736"/>
        <end position="745"/>
    </location>
</feature>
<dbReference type="InterPro" id="IPR027417">
    <property type="entry name" value="P-loop_NTPase"/>
</dbReference>
<dbReference type="SMART" id="SM00530">
    <property type="entry name" value="HTH_XRE"/>
    <property type="match status" value="1"/>
</dbReference>
<protein>
    <submittedName>
        <fullName evidence="3">Tetratricopeptide repeat protein</fullName>
    </submittedName>
</protein>
<dbReference type="Pfam" id="PF00931">
    <property type="entry name" value="NB-ARC"/>
    <property type="match status" value="1"/>
</dbReference>
<dbReference type="SMART" id="SM00382">
    <property type="entry name" value="AAA"/>
    <property type="match status" value="1"/>
</dbReference>
<feature type="domain" description="HTH cro/C1-type" evidence="2">
    <location>
        <begin position="26"/>
        <end position="75"/>
    </location>
</feature>
<reference evidence="3 4" key="1">
    <citation type="submission" date="2018-02" db="EMBL/GenBank/DDBJ databases">
        <title>Genomic Encyclopedia of Archaeal and Bacterial Type Strains, Phase II (KMG-II): from individual species to whole genera.</title>
        <authorList>
            <person name="Goeker M."/>
        </authorList>
    </citation>
    <scope>NUCLEOTIDE SEQUENCE [LARGE SCALE GENOMIC DNA]</scope>
    <source>
        <strain evidence="3 4">YU 961-1</strain>
    </source>
</reference>
<dbReference type="InterPro" id="IPR001387">
    <property type="entry name" value="Cro/C1-type_HTH"/>
</dbReference>
<evidence type="ECO:0000259" key="2">
    <source>
        <dbReference type="PROSITE" id="PS50943"/>
    </source>
</evidence>
<dbReference type="SUPFAM" id="SSF48452">
    <property type="entry name" value="TPR-like"/>
    <property type="match status" value="1"/>
</dbReference>
<dbReference type="Proteomes" id="UP000239203">
    <property type="component" value="Unassembled WGS sequence"/>
</dbReference>
<dbReference type="PRINTS" id="PR00364">
    <property type="entry name" value="DISEASERSIST"/>
</dbReference>
<dbReference type="Gene3D" id="1.10.260.40">
    <property type="entry name" value="lambda repressor-like DNA-binding domains"/>
    <property type="match status" value="1"/>
</dbReference>
<evidence type="ECO:0000313" key="4">
    <source>
        <dbReference type="Proteomes" id="UP000239203"/>
    </source>
</evidence>
<dbReference type="Pfam" id="PF13560">
    <property type="entry name" value="HTH_31"/>
    <property type="match status" value="1"/>
</dbReference>
<comment type="caution">
    <text evidence="3">The sequence shown here is derived from an EMBL/GenBank/DDBJ whole genome shotgun (WGS) entry which is preliminary data.</text>
</comment>
<dbReference type="Gene3D" id="1.25.40.10">
    <property type="entry name" value="Tetratricopeptide repeat domain"/>
    <property type="match status" value="1"/>
</dbReference>
<evidence type="ECO:0000256" key="1">
    <source>
        <dbReference type="SAM" id="MobiDB-lite"/>
    </source>
</evidence>
<dbReference type="Gene3D" id="3.40.50.300">
    <property type="entry name" value="P-loop containing nucleotide triphosphate hydrolases"/>
    <property type="match status" value="1"/>
</dbReference>
<keyword evidence="4" id="KW-1185">Reference proteome</keyword>
<feature type="region of interest" description="Disordered" evidence="1">
    <location>
        <begin position="725"/>
        <end position="771"/>
    </location>
</feature>
<dbReference type="InterPro" id="IPR010982">
    <property type="entry name" value="Lambda_DNA-bd_dom_sf"/>
</dbReference>
<dbReference type="AlphaFoldDB" id="A0A2S6GEL8"/>
<dbReference type="PANTHER" id="PTHR47691">
    <property type="entry name" value="REGULATOR-RELATED"/>
    <property type="match status" value="1"/>
</dbReference>
<dbReference type="PROSITE" id="PS50943">
    <property type="entry name" value="HTH_CROC1"/>
    <property type="match status" value="1"/>
</dbReference>
<name>A0A2S6GEL8_9PSEU</name>
<accession>A0A2S6GEL8</accession>
<dbReference type="EMBL" id="PTIX01000025">
    <property type="protein sequence ID" value="PPK63679.1"/>
    <property type="molecule type" value="Genomic_DNA"/>
</dbReference>
<dbReference type="InterPro" id="IPR002182">
    <property type="entry name" value="NB-ARC"/>
</dbReference>
<dbReference type="GO" id="GO:0003677">
    <property type="term" value="F:DNA binding"/>
    <property type="evidence" value="ECO:0007669"/>
    <property type="project" value="InterPro"/>
</dbReference>
<dbReference type="SMART" id="SM00028">
    <property type="entry name" value="TPR"/>
    <property type="match status" value="3"/>
</dbReference>
<gene>
    <name evidence="3" type="ORF">CLV40_12514</name>
</gene>
<dbReference type="SUPFAM" id="SSF47413">
    <property type="entry name" value="lambda repressor-like DNA-binding domains"/>
    <property type="match status" value="1"/>
</dbReference>
<dbReference type="InterPro" id="IPR003593">
    <property type="entry name" value="AAA+_ATPase"/>
</dbReference>
<dbReference type="GO" id="GO:0043531">
    <property type="term" value="F:ADP binding"/>
    <property type="evidence" value="ECO:0007669"/>
    <property type="project" value="InterPro"/>
</dbReference>
<dbReference type="SUPFAM" id="SSF52540">
    <property type="entry name" value="P-loop containing nucleoside triphosphate hydrolases"/>
    <property type="match status" value="1"/>
</dbReference>
<dbReference type="OrthoDB" id="7628974at2"/>
<dbReference type="PANTHER" id="PTHR47691:SF3">
    <property type="entry name" value="HTH-TYPE TRANSCRIPTIONAL REGULATOR RV0890C-RELATED"/>
    <property type="match status" value="1"/>
</dbReference>
<dbReference type="InterPro" id="IPR019734">
    <property type="entry name" value="TPR_rpt"/>
</dbReference>
<evidence type="ECO:0000313" key="3">
    <source>
        <dbReference type="EMBL" id="PPK63679.1"/>
    </source>
</evidence>
<dbReference type="RefSeq" id="WP_104482488.1">
    <property type="nucleotide sequence ID" value="NZ_CP154825.1"/>
</dbReference>
<proteinExistence type="predicted"/>
<dbReference type="InterPro" id="IPR011990">
    <property type="entry name" value="TPR-like_helical_dom_sf"/>
</dbReference>
<dbReference type="Pfam" id="PF13374">
    <property type="entry name" value="TPR_10"/>
    <property type="match status" value="1"/>
</dbReference>
<dbReference type="CDD" id="cd00093">
    <property type="entry name" value="HTH_XRE"/>
    <property type="match status" value="1"/>
</dbReference>